<dbReference type="AlphaFoldDB" id="A0A1M5SLT5"/>
<protein>
    <submittedName>
        <fullName evidence="1">Uncharacterized protein</fullName>
    </submittedName>
</protein>
<dbReference type="Proteomes" id="UP000184520">
    <property type="component" value="Unassembled WGS sequence"/>
</dbReference>
<evidence type="ECO:0000313" key="1">
    <source>
        <dbReference type="EMBL" id="SHH39476.1"/>
    </source>
</evidence>
<accession>A0A1M5SLT5</accession>
<name>A0A1M5SLT5_9ALTE</name>
<keyword evidence="2" id="KW-1185">Reference proteome</keyword>
<proteinExistence type="predicted"/>
<evidence type="ECO:0000313" key="2">
    <source>
        <dbReference type="Proteomes" id="UP000184520"/>
    </source>
</evidence>
<sequence length="155" mass="17579">MTFSIQGLDDTPCMCIDMHHIKEFCLLPRAILLDNNELEAARKVCAQAILGRMISSGHHSMCHIISDTFKQQCVAMHDRFYAIAATLSAAWNICGAGTGQWQNISLYRTLRLCGERDFRIEALSIFDIEALFTMPLNEFETALKQYDVWLEASND</sequence>
<reference evidence="2" key="1">
    <citation type="submission" date="2016-11" db="EMBL/GenBank/DDBJ databases">
        <authorList>
            <person name="Varghese N."/>
            <person name="Submissions S."/>
        </authorList>
    </citation>
    <scope>NUCLEOTIDE SEQUENCE [LARGE SCALE GENOMIC DNA]</scope>
    <source>
        <strain evidence="2">CGMCC 1.8995</strain>
    </source>
</reference>
<gene>
    <name evidence="1" type="ORF">SAMN05216361_0024</name>
</gene>
<dbReference type="EMBL" id="FQWD01000010">
    <property type="protein sequence ID" value="SHH39476.1"/>
    <property type="molecule type" value="Genomic_DNA"/>
</dbReference>
<dbReference type="RefSeq" id="WP_139241654.1">
    <property type="nucleotide sequence ID" value="NZ_FQWD01000010.1"/>
</dbReference>
<organism evidence="1 2">
    <name type="scientific">Marisediminitalea aggregata</name>
    <dbReference type="NCBI Taxonomy" id="634436"/>
    <lineage>
        <taxon>Bacteria</taxon>
        <taxon>Pseudomonadati</taxon>
        <taxon>Pseudomonadota</taxon>
        <taxon>Gammaproteobacteria</taxon>
        <taxon>Alteromonadales</taxon>
        <taxon>Alteromonadaceae</taxon>
        <taxon>Marisediminitalea</taxon>
    </lineage>
</organism>
<dbReference type="OrthoDB" id="9881630at2"/>
<dbReference type="STRING" id="634436.SAMN05216361_0024"/>